<dbReference type="InterPro" id="IPR051604">
    <property type="entry name" value="Ergot_Alk_Oxidoreductase"/>
</dbReference>
<dbReference type="Gene3D" id="3.40.50.720">
    <property type="entry name" value="NAD(P)-binding Rossmann-like Domain"/>
    <property type="match status" value="1"/>
</dbReference>
<sequence length="272" mass="28639">MIVITGATGNVGRPLVRALTEAGEQVTAVARGITDVPAGIRRHQADLAEPESLKPALEGAQAIFLLTSGDFVTRGNLADVVQVVRGAGVERIVLLSSQGVGTQRHPSYLEDAVIQSGLEWTMLRPGNFSSNAFQWAESVRTERTVSAPFGDVALPAVDPDDIAEVAAVALREPGHAGAIYTLTGPVAVSPSDQAAAIGDALGEPVRFVELSRAEARTRMLGYMPEQIAESTLDILGTPSAAEQHVSPDVEKVLGRPAGTFAEWAARNVEAFR</sequence>
<comment type="caution">
    <text evidence="2">The sequence shown here is derived from an EMBL/GenBank/DDBJ whole genome shotgun (WGS) entry which is preliminary data.</text>
</comment>
<feature type="domain" description="NAD(P)-binding" evidence="1">
    <location>
        <begin position="6"/>
        <end position="173"/>
    </location>
</feature>
<dbReference type="PANTHER" id="PTHR43162">
    <property type="match status" value="1"/>
</dbReference>
<accession>A0A4V2M7H9</accession>
<dbReference type="OrthoDB" id="116343at2"/>
<dbReference type="AlphaFoldDB" id="A0A4V2M7H9"/>
<evidence type="ECO:0000313" key="3">
    <source>
        <dbReference type="Proteomes" id="UP000293342"/>
    </source>
</evidence>
<name>A0A4V2M7H9_9ACTN</name>
<gene>
    <name evidence="2" type="ORF">E0H75_23110</name>
</gene>
<evidence type="ECO:0000313" key="2">
    <source>
        <dbReference type="EMBL" id="TCC47652.1"/>
    </source>
</evidence>
<dbReference type="InterPro" id="IPR036291">
    <property type="entry name" value="NAD(P)-bd_dom_sf"/>
</dbReference>
<reference evidence="2 3" key="1">
    <citation type="submission" date="2019-02" db="EMBL/GenBank/DDBJ databases">
        <title>Kribbella capetownensis sp. nov. and Kribbella speibonae sp. nov., isolated from soil.</title>
        <authorList>
            <person name="Curtis S.M."/>
            <person name="Norton I."/>
            <person name="Everest G.J."/>
            <person name="Meyers P.R."/>
        </authorList>
    </citation>
    <scope>NUCLEOTIDE SEQUENCE [LARGE SCALE GENOMIC DNA]</scope>
    <source>
        <strain evidence="2 3">YM53</strain>
    </source>
</reference>
<keyword evidence="3" id="KW-1185">Reference proteome</keyword>
<dbReference type="SUPFAM" id="SSF51735">
    <property type="entry name" value="NAD(P)-binding Rossmann-fold domains"/>
    <property type="match status" value="1"/>
</dbReference>
<dbReference type="Pfam" id="PF13460">
    <property type="entry name" value="NAD_binding_10"/>
    <property type="match status" value="1"/>
</dbReference>
<dbReference type="Proteomes" id="UP000293342">
    <property type="component" value="Unassembled WGS sequence"/>
</dbReference>
<dbReference type="PANTHER" id="PTHR43162:SF1">
    <property type="entry name" value="PRESTALK A DIFFERENTIATION PROTEIN A"/>
    <property type="match status" value="1"/>
</dbReference>
<organism evidence="2 3">
    <name type="scientific">Kribbella capetownensis</name>
    <dbReference type="NCBI Taxonomy" id="1572659"/>
    <lineage>
        <taxon>Bacteria</taxon>
        <taxon>Bacillati</taxon>
        <taxon>Actinomycetota</taxon>
        <taxon>Actinomycetes</taxon>
        <taxon>Propionibacteriales</taxon>
        <taxon>Kribbellaceae</taxon>
        <taxon>Kribbella</taxon>
    </lineage>
</organism>
<dbReference type="Gene3D" id="3.90.25.10">
    <property type="entry name" value="UDP-galactose 4-epimerase, domain 1"/>
    <property type="match status" value="1"/>
</dbReference>
<dbReference type="EMBL" id="SJKD01000005">
    <property type="protein sequence ID" value="TCC47652.1"/>
    <property type="molecule type" value="Genomic_DNA"/>
</dbReference>
<proteinExistence type="predicted"/>
<dbReference type="InterPro" id="IPR016040">
    <property type="entry name" value="NAD(P)-bd_dom"/>
</dbReference>
<evidence type="ECO:0000259" key="1">
    <source>
        <dbReference type="Pfam" id="PF13460"/>
    </source>
</evidence>
<dbReference type="RefSeq" id="WP_131515720.1">
    <property type="nucleotide sequence ID" value="NZ_SJKD01000005.1"/>
</dbReference>
<protein>
    <submittedName>
        <fullName evidence="2">NAD-dependent epimerase/dehydratase family protein</fullName>
    </submittedName>
</protein>